<dbReference type="NCBIfam" id="NF002542">
    <property type="entry name" value="PRK02101.1-3"/>
    <property type="match status" value="1"/>
</dbReference>
<proteinExistence type="inferred from homology"/>
<keyword evidence="3" id="KW-1185">Reference proteome</keyword>
<dbReference type="Proteomes" id="UP001431656">
    <property type="component" value="Chromosome"/>
</dbReference>
<dbReference type="GO" id="GO:0005829">
    <property type="term" value="C:cytosol"/>
    <property type="evidence" value="ECO:0007669"/>
    <property type="project" value="TreeGrafter"/>
</dbReference>
<evidence type="ECO:0000313" key="3">
    <source>
        <dbReference type="Proteomes" id="UP001431656"/>
    </source>
</evidence>
<dbReference type="PANTHER" id="PTHR30283:SF4">
    <property type="entry name" value="PEROXIDE STRESS RESISTANCE PROTEIN YAAA"/>
    <property type="match status" value="1"/>
</dbReference>
<dbReference type="GO" id="GO:0033194">
    <property type="term" value="P:response to hydroperoxide"/>
    <property type="evidence" value="ECO:0007669"/>
    <property type="project" value="TreeGrafter"/>
</dbReference>
<dbReference type="RefSeq" id="WP_286266454.1">
    <property type="nucleotide sequence ID" value="NZ_AP028056.1"/>
</dbReference>
<reference evidence="2" key="1">
    <citation type="journal article" date="2024" name="Int. J. Syst. Evol. Microbiol.">
        <title>Brooklawnia propionicigenes sp. nov., a facultatively anaerobic, propionate-producing bacterium isolated from a methanogenic reactor treating waste from cattle farms.</title>
        <authorList>
            <person name="Akita Y."/>
            <person name="Ueki A."/>
            <person name="Tonouchi A."/>
            <person name="Sugawara Y."/>
            <person name="Honma S."/>
            <person name="Kaku N."/>
            <person name="Ueki K."/>
        </authorList>
    </citation>
    <scope>NUCLEOTIDE SEQUENCE</scope>
    <source>
        <strain evidence="2">SH051</strain>
    </source>
</reference>
<sequence length="261" mass="29374">MLVLLSPAKSLDFTSRPVTRKHTMPRLLDRSEELIEVLRTKSPDELARLMKISDDLAVLNAARYRDFETPFTPGNARAAILAFNGDVYRGMAAASRFGERDFTEAQKTIRILSGLYGVLRPLDLIQPYRLEMGTALTTGRGRDLYEYWGDLPSELLRADLMDAPGSDAVINLASQEYFGVINPRVIGAPIISPRFEEITPSGERRMVSFYAKYARGAMAGWLVINRVRSLRKIREFDAEGYHYDPQVSTPTQPVFVRPQAA</sequence>
<accession>A0AAN0KFZ6</accession>
<dbReference type="EMBL" id="AP028056">
    <property type="protein sequence ID" value="BEH00780.1"/>
    <property type="molecule type" value="Genomic_DNA"/>
</dbReference>
<dbReference type="AlphaFoldDB" id="A0AAN0KFZ6"/>
<dbReference type="HAMAP" id="MF_00652">
    <property type="entry name" value="UPF0246"/>
    <property type="match status" value="1"/>
</dbReference>
<comment type="similarity">
    <text evidence="1">Belongs to the UPF0246 family.</text>
</comment>
<gene>
    <name evidence="2" type="primary">yaaA</name>
    <name evidence="2" type="ORF">brsh051_00610</name>
</gene>
<dbReference type="PANTHER" id="PTHR30283">
    <property type="entry name" value="PEROXIDE STRESS RESPONSE PROTEIN YAAA"/>
    <property type="match status" value="1"/>
</dbReference>
<evidence type="ECO:0000256" key="1">
    <source>
        <dbReference type="HAMAP-Rule" id="MF_00652"/>
    </source>
</evidence>
<dbReference type="Pfam" id="PF03883">
    <property type="entry name" value="H2O2_YaaD"/>
    <property type="match status" value="1"/>
</dbReference>
<name>A0AAN0KFZ6_9ACTN</name>
<dbReference type="InterPro" id="IPR005583">
    <property type="entry name" value="YaaA"/>
</dbReference>
<dbReference type="KEGG" id="broo:brsh051_00610"/>
<protein>
    <recommendedName>
        <fullName evidence="1">UPF0246 protein brsh051_00610</fullName>
    </recommendedName>
</protein>
<organism evidence="2 3">
    <name type="scientific">Brooklawnia propionicigenes</name>
    <dbReference type="NCBI Taxonomy" id="3041175"/>
    <lineage>
        <taxon>Bacteria</taxon>
        <taxon>Bacillati</taxon>
        <taxon>Actinomycetota</taxon>
        <taxon>Actinomycetes</taxon>
        <taxon>Propionibacteriales</taxon>
        <taxon>Propionibacteriaceae</taxon>
        <taxon>Brooklawnia</taxon>
    </lineage>
</organism>
<evidence type="ECO:0000313" key="2">
    <source>
        <dbReference type="EMBL" id="BEH00780.1"/>
    </source>
</evidence>